<dbReference type="GO" id="GO:0009966">
    <property type="term" value="P:regulation of signal transduction"/>
    <property type="evidence" value="ECO:0007669"/>
    <property type="project" value="UniProtKB-ARBA"/>
</dbReference>
<dbReference type="SUPFAM" id="SSF56204">
    <property type="entry name" value="Hect, E3 ligase catalytic domain"/>
    <property type="match status" value="1"/>
</dbReference>
<dbReference type="GO" id="GO:0061630">
    <property type="term" value="F:ubiquitin protein ligase activity"/>
    <property type="evidence" value="ECO:0007669"/>
    <property type="project" value="UniProtKB-EC"/>
</dbReference>
<organism>
    <name type="scientific">Culex quinquefasciatus</name>
    <name type="common">Southern house mosquito</name>
    <name type="synonym">Culex pungens</name>
    <dbReference type="NCBI Taxonomy" id="7176"/>
    <lineage>
        <taxon>Eukaryota</taxon>
        <taxon>Metazoa</taxon>
        <taxon>Ecdysozoa</taxon>
        <taxon>Arthropoda</taxon>
        <taxon>Hexapoda</taxon>
        <taxon>Insecta</taxon>
        <taxon>Pterygota</taxon>
        <taxon>Neoptera</taxon>
        <taxon>Endopterygota</taxon>
        <taxon>Diptera</taxon>
        <taxon>Nematocera</taxon>
        <taxon>Culicoidea</taxon>
        <taxon>Culicidae</taxon>
        <taxon>Culicinae</taxon>
        <taxon>Culicini</taxon>
        <taxon>Culex</taxon>
        <taxon>Culex</taxon>
    </lineage>
</organism>
<dbReference type="HOGENOM" id="CLU_580394_0_0_1"/>
<evidence type="ECO:0000256" key="5">
    <source>
        <dbReference type="PROSITE-ProRule" id="PRU00104"/>
    </source>
</evidence>
<dbReference type="OrthoDB" id="8068875at2759"/>
<keyword evidence="7" id="KW-0436">Ligase</keyword>
<keyword evidence="4 5" id="KW-0833">Ubl conjugation pathway</keyword>
<comment type="catalytic activity">
    <reaction evidence="1">
        <text>S-ubiquitinyl-[E2 ubiquitin-conjugating enzyme]-L-cysteine + [acceptor protein]-L-lysine = [E2 ubiquitin-conjugating enzyme]-L-cysteine + N(6)-ubiquitinyl-[acceptor protein]-L-lysine.</text>
        <dbReference type="EC" id="2.3.2.26"/>
    </reaction>
</comment>
<dbReference type="PANTHER" id="PTHR45700">
    <property type="entry name" value="UBIQUITIN-PROTEIN LIGASE E3C"/>
    <property type="match status" value="1"/>
</dbReference>
<dbReference type="InterPro" id="IPR035983">
    <property type="entry name" value="Hect_E3_ubiquitin_ligase"/>
</dbReference>
<dbReference type="KEGG" id="cqu:CpipJ_CPIJ004914"/>
<name>B0WD10_CULQU</name>
<sequence length="471" mass="53417">MDGIVLEKVSEFVYLGSLVRALEVFERKVLRTIQRWSKRSAQSESSPSLRIILYEKDMEKIVKAQLSELTVRTAERAIRFSKTSFVRISAESKSRNLNLGRNAKLHIKNVEETEKERLQRLISGDTAPLDLKDLRKHTQYYGGFHDGHRVVSWLWDILAKDFTEEEKKLFLKFVTSCSKPPLLGFAHLEPPFSIRCVEVGDDEDIGDTVGSVIRGFFTIRKKDPLNRLPTSSTCFNLLKLPNYQKKSMLRDKLRYAISSNTGFELSFLGNVDVLGFDLLLQIRHSCNQQCVQAAVNNKLSAVSGREELKENEKKKRSCFFATWDQGRGRRNLFLKCARPSSCWCPQPSPESLCVESERGSIVKEESPEMEAALRDLLLQTRKQILPCSTRLSLRPKKSGKVVSSELRNALEIQYRSPSSKLRTESTVASLPGMHSRHTSRGAGWSSQVVTQFDVVKYDVTDNCGPDCGGLM</sequence>
<evidence type="ECO:0000313" key="7">
    <source>
        <dbReference type="EMBL" id="EDS44085.1"/>
    </source>
</evidence>
<evidence type="ECO:0000313" key="8">
    <source>
        <dbReference type="EnsemblMetazoa" id="CPIJ004914-PA"/>
    </source>
</evidence>
<dbReference type="VEuPathDB" id="VectorBase:CQUJHB004912"/>
<dbReference type="InParanoid" id="B0WD10"/>
<feature type="domain" description="HECT" evidence="6">
    <location>
        <begin position="51"/>
        <end position="266"/>
    </location>
</feature>
<evidence type="ECO:0000313" key="9">
    <source>
        <dbReference type="Proteomes" id="UP000002320"/>
    </source>
</evidence>
<evidence type="ECO:0000256" key="1">
    <source>
        <dbReference type="ARBA" id="ARBA00000885"/>
    </source>
</evidence>
<accession>B0WD10</accession>
<gene>
    <name evidence="8" type="primary">6036552</name>
    <name evidence="7" type="ORF">CpipJ_CPIJ004914</name>
</gene>
<reference evidence="8" key="2">
    <citation type="submission" date="2020-05" db="UniProtKB">
        <authorList>
            <consortium name="EnsemblMetazoa"/>
        </authorList>
    </citation>
    <scope>IDENTIFICATION</scope>
    <source>
        <strain evidence="8">JHB</strain>
    </source>
</reference>
<dbReference type="PROSITE" id="PS50237">
    <property type="entry name" value="HECT"/>
    <property type="match status" value="1"/>
</dbReference>
<evidence type="ECO:0000256" key="2">
    <source>
        <dbReference type="ARBA" id="ARBA00012485"/>
    </source>
</evidence>
<dbReference type="Proteomes" id="UP000002320">
    <property type="component" value="Unassembled WGS sequence"/>
</dbReference>
<dbReference type="Gene3D" id="3.30.2410.10">
    <property type="entry name" value="Hect, E3 ligase catalytic domain"/>
    <property type="match status" value="1"/>
</dbReference>
<dbReference type="EnsemblMetazoa" id="CPIJ004914-RA">
    <property type="protein sequence ID" value="CPIJ004914-PA"/>
    <property type="gene ID" value="CPIJ004914"/>
</dbReference>
<evidence type="ECO:0000256" key="3">
    <source>
        <dbReference type="ARBA" id="ARBA00022679"/>
    </source>
</evidence>
<keyword evidence="9" id="KW-1185">Reference proteome</keyword>
<feature type="active site" description="Glycyl thioester intermediate" evidence="5">
    <location>
        <position position="234"/>
    </location>
</feature>
<dbReference type="GO" id="GO:0000209">
    <property type="term" value="P:protein polyubiquitination"/>
    <property type="evidence" value="ECO:0007669"/>
    <property type="project" value="InterPro"/>
</dbReference>
<dbReference type="VEuPathDB" id="VectorBase:CPIJ004914"/>
<dbReference type="Pfam" id="PF00632">
    <property type="entry name" value="HECT"/>
    <property type="match status" value="1"/>
</dbReference>
<dbReference type="FunFam" id="3.30.2410.10:FF:000012">
    <property type="entry name" value="Ubiquitin-protein ligase E3B"/>
    <property type="match status" value="1"/>
</dbReference>
<proteinExistence type="predicted"/>
<dbReference type="EMBL" id="DS231892">
    <property type="protein sequence ID" value="EDS44085.1"/>
    <property type="molecule type" value="Genomic_DNA"/>
</dbReference>
<dbReference type="AlphaFoldDB" id="B0WD10"/>
<evidence type="ECO:0000259" key="6">
    <source>
        <dbReference type="PROSITE" id="PS50237"/>
    </source>
</evidence>
<dbReference type="InterPro" id="IPR000569">
    <property type="entry name" value="HECT_dom"/>
</dbReference>
<dbReference type="STRING" id="7176.B0WD10"/>
<dbReference type="SMART" id="SM00119">
    <property type="entry name" value="HECTc"/>
    <property type="match status" value="1"/>
</dbReference>
<keyword evidence="3" id="KW-0808">Transferase</keyword>
<dbReference type="eggNOG" id="KOG4427">
    <property type="taxonomic scope" value="Eukaryota"/>
</dbReference>
<reference evidence="7" key="1">
    <citation type="submission" date="2007-03" db="EMBL/GenBank/DDBJ databases">
        <title>Annotation of Culex pipiens quinquefasciatus.</title>
        <authorList>
            <consortium name="The Broad Institute Genome Sequencing Platform"/>
            <person name="Atkinson P.W."/>
            <person name="Hemingway J."/>
            <person name="Christensen B.M."/>
            <person name="Higgs S."/>
            <person name="Kodira C."/>
            <person name="Hannick L."/>
            <person name="Megy K."/>
            <person name="O'Leary S."/>
            <person name="Pearson M."/>
            <person name="Haas B.J."/>
            <person name="Mauceli E."/>
            <person name="Wortman J.R."/>
            <person name="Lee N.H."/>
            <person name="Guigo R."/>
            <person name="Stanke M."/>
            <person name="Alvarado L."/>
            <person name="Amedeo P."/>
            <person name="Antoine C.H."/>
            <person name="Arensburger P."/>
            <person name="Bidwell S.L."/>
            <person name="Crawford M."/>
            <person name="Camaro F."/>
            <person name="Devon K."/>
            <person name="Engels R."/>
            <person name="Hammond M."/>
            <person name="Howarth C."/>
            <person name="Koehrsen M."/>
            <person name="Lawson D."/>
            <person name="Montgomery P."/>
            <person name="Nene V."/>
            <person name="Nusbaum C."/>
            <person name="Puiu D."/>
            <person name="Romero-Severson J."/>
            <person name="Severson D.W."/>
            <person name="Shumway M."/>
            <person name="Sisk P."/>
            <person name="Stolte C."/>
            <person name="Zeng Q."/>
            <person name="Eisenstadt E."/>
            <person name="Fraser-Liggett C."/>
            <person name="Strausberg R."/>
            <person name="Galagan J."/>
            <person name="Birren B."/>
            <person name="Collins F.H."/>
        </authorList>
    </citation>
    <scope>NUCLEOTIDE SEQUENCE [LARGE SCALE GENOMIC DNA]</scope>
    <source>
        <strain evidence="7">JHB</strain>
    </source>
</reference>
<dbReference type="GO" id="GO:0016874">
    <property type="term" value="F:ligase activity"/>
    <property type="evidence" value="ECO:0007669"/>
    <property type="project" value="UniProtKB-KW"/>
</dbReference>
<dbReference type="GO" id="GO:0006511">
    <property type="term" value="P:ubiquitin-dependent protein catabolic process"/>
    <property type="evidence" value="ECO:0007669"/>
    <property type="project" value="TreeGrafter"/>
</dbReference>
<protein>
    <recommendedName>
        <fullName evidence="2">HECT-type E3 ubiquitin transferase</fullName>
        <ecNumber evidence="2">2.3.2.26</ecNumber>
    </recommendedName>
</protein>
<dbReference type="EC" id="2.3.2.26" evidence="2"/>
<dbReference type="PANTHER" id="PTHR45700:SF3">
    <property type="entry name" value="UBIQUITIN-PROTEIN LIGASE E3B"/>
    <property type="match status" value="1"/>
</dbReference>
<dbReference type="InterPro" id="IPR044611">
    <property type="entry name" value="E3A/B/C-like"/>
</dbReference>
<evidence type="ECO:0000256" key="4">
    <source>
        <dbReference type="ARBA" id="ARBA00022786"/>
    </source>
</evidence>